<organism evidence="3 4">
    <name type="scientific">Cajanus cajan</name>
    <name type="common">Pigeon pea</name>
    <name type="synonym">Cajanus indicus</name>
    <dbReference type="NCBI Taxonomy" id="3821"/>
    <lineage>
        <taxon>Eukaryota</taxon>
        <taxon>Viridiplantae</taxon>
        <taxon>Streptophyta</taxon>
        <taxon>Embryophyta</taxon>
        <taxon>Tracheophyta</taxon>
        <taxon>Spermatophyta</taxon>
        <taxon>Magnoliopsida</taxon>
        <taxon>eudicotyledons</taxon>
        <taxon>Gunneridae</taxon>
        <taxon>Pentapetalae</taxon>
        <taxon>rosids</taxon>
        <taxon>fabids</taxon>
        <taxon>Fabales</taxon>
        <taxon>Fabaceae</taxon>
        <taxon>Papilionoideae</taxon>
        <taxon>50 kb inversion clade</taxon>
        <taxon>NPAAA clade</taxon>
        <taxon>indigoferoid/millettioid clade</taxon>
        <taxon>Phaseoleae</taxon>
        <taxon>Cajanus</taxon>
    </lineage>
</organism>
<proteinExistence type="predicted"/>
<dbReference type="Gene3D" id="3.30.420.10">
    <property type="entry name" value="Ribonuclease H-like superfamily/Ribonuclease H"/>
    <property type="match status" value="1"/>
</dbReference>
<keyword evidence="4" id="KW-1185">Reference proteome</keyword>
<dbReference type="EMBL" id="KQ486095">
    <property type="protein sequence ID" value="KYP31361.1"/>
    <property type="molecule type" value="Genomic_DNA"/>
</dbReference>
<dbReference type="GO" id="GO:0003676">
    <property type="term" value="F:nucleic acid binding"/>
    <property type="evidence" value="ECO:0007669"/>
    <property type="project" value="InterPro"/>
</dbReference>
<sequence>MLSSVLKGNHKSWDEYLLHIEFAYNRVVHKTTNIFPFEAVYGFNPLTPMDLIPLPNVNHFIHKEGASRDDFVKELHERIKYHIQQQNERYAKASNKGKRNMIFEEGDWVWLHLRKECFPQQRNSKLSPQGDGPFQVLQRINDNAYRLDLPSDYGVSSTFNVSDLKPFVGASDDEDDSLDSRTNPSQEGGDDGRAWTKCPTTRALARRLLEDLTASKLSGPNGLGGPRVLFTWALHG</sequence>
<name>A0A151QM41_CAJCA</name>
<dbReference type="InterPro" id="IPR056924">
    <property type="entry name" value="SH3_Tf2-1"/>
</dbReference>
<dbReference type="PANTHER" id="PTHR35046">
    <property type="entry name" value="ZINC KNUCKLE (CCHC-TYPE) FAMILY PROTEIN"/>
    <property type="match status" value="1"/>
</dbReference>
<accession>A0A151QM41</accession>
<dbReference type="Pfam" id="PF24626">
    <property type="entry name" value="SH3_Tf2-1"/>
    <property type="match status" value="1"/>
</dbReference>
<gene>
    <name evidence="3" type="ORF">KK1_048382</name>
</gene>
<dbReference type="Gramene" id="C.cajan_48192.t">
    <property type="protein sequence ID" value="C.cajan_48192.t.cds1"/>
    <property type="gene ID" value="C.cajan_48192"/>
</dbReference>
<evidence type="ECO:0000256" key="1">
    <source>
        <dbReference type="SAM" id="MobiDB-lite"/>
    </source>
</evidence>
<evidence type="ECO:0000259" key="2">
    <source>
        <dbReference type="Pfam" id="PF24626"/>
    </source>
</evidence>
<feature type="domain" description="Tf2-1-like SH3-like" evidence="2">
    <location>
        <begin position="106"/>
        <end position="168"/>
    </location>
</feature>
<evidence type="ECO:0000313" key="4">
    <source>
        <dbReference type="Proteomes" id="UP000075243"/>
    </source>
</evidence>
<dbReference type="InterPro" id="IPR036397">
    <property type="entry name" value="RNaseH_sf"/>
</dbReference>
<protein>
    <submittedName>
        <fullName evidence="3">Retrotransposable element Tf2</fullName>
    </submittedName>
</protein>
<evidence type="ECO:0000313" key="3">
    <source>
        <dbReference type="EMBL" id="KYP31361.1"/>
    </source>
</evidence>
<feature type="region of interest" description="Disordered" evidence="1">
    <location>
        <begin position="170"/>
        <end position="196"/>
    </location>
</feature>
<dbReference type="Proteomes" id="UP000075243">
    <property type="component" value="Unassembled WGS sequence"/>
</dbReference>
<dbReference type="PANTHER" id="PTHR35046:SF9">
    <property type="entry name" value="RNA-DIRECTED DNA POLYMERASE"/>
    <property type="match status" value="1"/>
</dbReference>
<dbReference type="AlphaFoldDB" id="A0A151QM41"/>
<reference evidence="3" key="1">
    <citation type="journal article" date="2012" name="Nat. Biotechnol.">
        <title>Draft genome sequence of pigeonpea (Cajanus cajan), an orphan legume crop of resource-poor farmers.</title>
        <authorList>
            <person name="Varshney R.K."/>
            <person name="Chen W."/>
            <person name="Li Y."/>
            <person name="Bharti A.K."/>
            <person name="Saxena R.K."/>
            <person name="Schlueter J.A."/>
            <person name="Donoghue M.T."/>
            <person name="Azam S."/>
            <person name="Fan G."/>
            <person name="Whaley A.M."/>
            <person name="Farmer A.D."/>
            <person name="Sheridan J."/>
            <person name="Iwata A."/>
            <person name="Tuteja R."/>
            <person name="Penmetsa R.V."/>
            <person name="Wu W."/>
            <person name="Upadhyaya H.D."/>
            <person name="Yang S.P."/>
            <person name="Shah T."/>
            <person name="Saxena K.B."/>
            <person name="Michael T."/>
            <person name="McCombie W.R."/>
            <person name="Yang B."/>
            <person name="Zhang G."/>
            <person name="Yang H."/>
            <person name="Wang J."/>
            <person name="Spillane C."/>
            <person name="Cook D.R."/>
            <person name="May G.D."/>
            <person name="Xu X."/>
            <person name="Jackson S.A."/>
        </authorList>
    </citation>
    <scope>NUCLEOTIDE SEQUENCE [LARGE SCALE GENOMIC DNA]</scope>
</reference>